<protein>
    <recommendedName>
        <fullName evidence="5">Secreted protein</fullName>
    </recommendedName>
</protein>
<evidence type="ECO:0000313" key="3">
    <source>
        <dbReference type="Ensembl" id="ENSENLP00000018983.1"/>
    </source>
</evidence>
<dbReference type="Ensembl" id="ENSENLT00000019691.1">
    <property type="protein sequence ID" value="ENSENLP00000018983.1"/>
    <property type="gene ID" value="ENSENLG00000008731.1"/>
</dbReference>
<keyword evidence="2" id="KW-0732">Signal</keyword>
<dbReference type="Proteomes" id="UP000472264">
    <property type="component" value="Chromosome 9"/>
</dbReference>
<name>A0A665UH48_ECHNA</name>
<feature type="chain" id="PRO_5025433330" description="Secreted protein" evidence="2">
    <location>
        <begin position="19"/>
        <end position="98"/>
    </location>
</feature>
<reference evidence="3" key="2">
    <citation type="submission" date="2025-08" db="UniProtKB">
        <authorList>
            <consortium name="Ensembl"/>
        </authorList>
    </citation>
    <scope>IDENTIFICATION</scope>
</reference>
<dbReference type="AlphaFoldDB" id="A0A665UH48"/>
<feature type="signal peptide" evidence="2">
    <location>
        <begin position="1"/>
        <end position="18"/>
    </location>
</feature>
<feature type="region of interest" description="Disordered" evidence="1">
    <location>
        <begin position="66"/>
        <end position="98"/>
    </location>
</feature>
<dbReference type="InParanoid" id="A0A665UH48"/>
<accession>A0A665UH48</accession>
<reference evidence="3" key="3">
    <citation type="submission" date="2025-09" db="UniProtKB">
        <authorList>
            <consortium name="Ensembl"/>
        </authorList>
    </citation>
    <scope>IDENTIFICATION</scope>
</reference>
<evidence type="ECO:0000256" key="2">
    <source>
        <dbReference type="SAM" id="SignalP"/>
    </source>
</evidence>
<evidence type="ECO:0000313" key="4">
    <source>
        <dbReference type="Proteomes" id="UP000472264"/>
    </source>
</evidence>
<keyword evidence="4" id="KW-1185">Reference proteome</keyword>
<proteinExistence type="predicted"/>
<reference evidence="3" key="1">
    <citation type="submission" date="2021-04" db="EMBL/GenBank/DDBJ databases">
        <authorList>
            <consortium name="Wellcome Sanger Institute Data Sharing"/>
        </authorList>
    </citation>
    <scope>NUCLEOTIDE SEQUENCE [LARGE SCALE GENOMIC DNA]</scope>
</reference>
<sequence>MILSVVYLLLFAQKPLLTNLVKTKNTFLFFFSSYKPELGQGPRLPMPTTLCVGAQEVPTPESHCTHMAHCNPQRSRGGNSKHHWRQSPATRTQKSPST</sequence>
<evidence type="ECO:0008006" key="5">
    <source>
        <dbReference type="Google" id="ProtNLM"/>
    </source>
</evidence>
<evidence type="ECO:0000256" key="1">
    <source>
        <dbReference type="SAM" id="MobiDB-lite"/>
    </source>
</evidence>
<organism evidence="3 4">
    <name type="scientific">Echeneis naucrates</name>
    <name type="common">Live sharksucker</name>
    <dbReference type="NCBI Taxonomy" id="173247"/>
    <lineage>
        <taxon>Eukaryota</taxon>
        <taxon>Metazoa</taxon>
        <taxon>Chordata</taxon>
        <taxon>Craniata</taxon>
        <taxon>Vertebrata</taxon>
        <taxon>Euteleostomi</taxon>
        <taxon>Actinopterygii</taxon>
        <taxon>Neopterygii</taxon>
        <taxon>Teleostei</taxon>
        <taxon>Neoteleostei</taxon>
        <taxon>Acanthomorphata</taxon>
        <taxon>Carangaria</taxon>
        <taxon>Carangiformes</taxon>
        <taxon>Echeneidae</taxon>
        <taxon>Echeneis</taxon>
    </lineage>
</organism>
<feature type="compositionally biased region" description="Polar residues" evidence="1">
    <location>
        <begin position="87"/>
        <end position="98"/>
    </location>
</feature>